<evidence type="ECO:0000256" key="1">
    <source>
        <dbReference type="SAM" id="Phobius"/>
    </source>
</evidence>
<protein>
    <submittedName>
        <fullName evidence="2">Uncharacterized protein</fullName>
    </submittedName>
</protein>
<feature type="transmembrane region" description="Helical" evidence="1">
    <location>
        <begin position="52"/>
        <end position="70"/>
    </location>
</feature>
<evidence type="ECO:0000313" key="3">
    <source>
        <dbReference type="Proteomes" id="UP000092154"/>
    </source>
</evidence>
<keyword evidence="1" id="KW-0472">Membrane</keyword>
<dbReference type="EMBL" id="KV448948">
    <property type="protein sequence ID" value="OAX32660.1"/>
    <property type="molecule type" value="Genomic_DNA"/>
</dbReference>
<dbReference type="OrthoDB" id="9451547at2759"/>
<dbReference type="PANTHER" id="PTHR35043">
    <property type="entry name" value="TRANSCRIPTION FACTOR DOMAIN-CONTAINING PROTEIN"/>
    <property type="match status" value="1"/>
</dbReference>
<gene>
    <name evidence="2" type="ORF">K503DRAFT_860202</name>
</gene>
<dbReference type="PANTHER" id="PTHR35043:SF7">
    <property type="entry name" value="TRANSCRIPTION FACTOR DOMAIN-CONTAINING PROTEIN"/>
    <property type="match status" value="1"/>
</dbReference>
<keyword evidence="1" id="KW-0812">Transmembrane</keyword>
<name>A0A1B7MJ78_9AGAM</name>
<dbReference type="InParanoid" id="A0A1B7MJ78"/>
<reference evidence="2 3" key="1">
    <citation type="submission" date="2016-06" db="EMBL/GenBank/DDBJ databases">
        <title>Comparative genomics of the ectomycorrhizal sister species Rhizopogon vinicolor and Rhizopogon vesiculosus (Basidiomycota: Boletales) reveals a divergence of the mating type B locus.</title>
        <authorList>
            <consortium name="DOE Joint Genome Institute"/>
            <person name="Mujic A.B."/>
            <person name="Kuo A."/>
            <person name="Tritt A."/>
            <person name="Lipzen A."/>
            <person name="Chen C."/>
            <person name="Johnson J."/>
            <person name="Sharma A."/>
            <person name="Barry K."/>
            <person name="Grigoriev I.V."/>
            <person name="Spatafora J.W."/>
        </authorList>
    </citation>
    <scope>NUCLEOTIDE SEQUENCE [LARGE SCALE GENOMIC DNA]</scope>
    <source>
        <strain evidence="2 3">AM-OR11-026</strain>
    </source>
</reference>
<keyword evidence="3" id="KW-1185">Reference proteome</keyword>
<organism evidence="2 3">
    <name type="scientific">Rhizopogon vinicolor AM-OR11-026</name>
    <dbReference type="NCBI Taxonomy" id="1314800"/>
    <lineage>
        <taxon>Eukaryota</taxon>
        <taxon>Fungi</taxon>
        <taxon>Dikarya</taxon>
        <taxon>Basidiomycota</taxon>
        <taxon>Agaricomycotina</taxon>
        <taxon>Agaricomycetes</taxon>
        <taxon>Agaricomycetidae</taxon>
        <taxon>Boletales</taxon>
        <taxon>Suillineae</taxon>
        <taxon>Rhizopogonaceae</taxon>
        <taxon>Rhizopogon</taxon>
    </lineage>
</organism>
<dbReference type="Proteomes" id="UP000092154">
    <property type="component" value="Unassembled WGS sequence"/>
</dbReference>
<sequence length="229" mass="25591">MDSVEAPSFTNRTMWSIVSSSALTLFACVYSAIHPNIPSPRDGPLRILWRRIGMMIMALIAPELIATWAMRQRLCARSLTKRFKGSGHFGSDRPQERSDSDIECAKAPAEQYELQDEGYEKTRIFVARAQGYEGSPTDSAAERCKKWLKDCISEESEDYAWTDTHSFFVLMGGFMLYFEGKPYHTLSPDQLLDMINTGSIGAPILTANQIHDKSKGNAISKGLVILQVA</sequence>
<dbReference type="STRING" id="1314800.A0A1B7MJ78"/>
<feature type="transmembrane region" description="Helical" evidence="1">
    <location>
        <begin position="12"/>
        <end position="32"/>
    </location>
</feature>
<dbReference type="AlphaFoldDB" id="A0A1B7MJ78"/>
<keyword evidence="1" id="KW-1133">Transmembrane helix</keyword>
<evidence type="ECO:0000313" key="2">
    <source>
        <dbReference type="EMBL" id="OAX32660.1"/>
    </source>
</evidence>
<proteinExistence type="predicted"/>
<accession>A0A1B7MJ78</accession>